<keyword evidence="1" id="KW-1133">Transmembrane helix</keyword>
<protein>
    <recommendedName>
        <fullName evidence="3">PEFG-CTERM sorting domain-containing protein</fullName>
    </recommendedName>
</protein>
<name>A0A383CR85_9ZZZZ</name>
<evidence type="ECO:0000313" key="2">
    <source>
        <dbReference type="EMBL" id="SVE34335.1"/>
    </source>
</evidence>
<feature type="transmembrane region" description="Helical" evidence="1">
    <location>
        <begin position="203"/>
        <end position="223"/>
    </location>
</feature>
<dbReference type="EMBL" id="UINC01210727">
    <property type="protein sequence ID" value="SVE34335.1"/>
    <property type="molecule type" value="Genomic_DNA"/>
</dbReference>
<proteinExistence type="predicted"/>
<evidence type="ECO:0008006" key="3">
    <source>
        <dbReference type="Google" id="ProtNLM"/>
    </source>
</evidence>
<sequence length="233" mass="23678">TPSGNSYSATIGVGGSQYSQDGMYTILVQQGAQSGDTTYNSLNLLTDYQGGHLGKYKFAAQVEVTSGTTSATSISKSSCYGTCNYDPSAPIMSGGISEGALTITADAVLGSTTIDVSGTTSLNIGDIMLKVIAPNGNVVAIDQVTPSGNSYSATIGVGGSQYNQDGMYTIIATQSTGSATGSSFFTTASTEVEVVDGHVIPEFGTIATMILVVAIVAIIAVSAKTKLSLVPKY</sequence>
<gene>
    <name evidence="2" type="ORF">METZ01_LOCUS487189</name>
</gene>
<accession>A0A383CR85</accession>
<reference evidence="2" key="1">
    <citation type="submission" date="2018-05" db="EMBL/GenBank/DDBJ databases">
        <authorList>
            <person name="Lanie J.A."/>
            <person name="Ng W.-L."/>
            <person name="Kazmierczak K.M."/>
            <person name="Andrzejewski T.M."/>
            <person name="Davidsen T.M."/>
            <person name="Wayne K.J."/>
            <person name="Tettelin H."/>
            <person name="Glass J.I."/>
            <person name="Rusch D."/>
            <person name="Podicherti R."/>
            <person name="Tsui H.-C.T."/>
            <person name="Winkler M.E."/>
        </authorList>
    </citation>
    <scope>NUCLEOTIDE SEQUENCE</scope>
</reference>
<keyword evidence="1" id="KW-0812">Transmembrane</keyword>
<dbReference type="AlphaFoldDB" id="A0A383CR85"/>
<evidence type="ECO:0000256" key="1">
    <source>
        <dbReference type="SAM" id="Phobius"/>
    </source>
</evidence>
<organism evidence="2">
    <name type="scientific">marine metagenome</name>
    <dbReference type="NCBI Taxonomy" id="408172"/>
    <lineage>
        <taxon>unclassified sequences</taxon>
        <taxon>metagenomes</taxon>
        <taxon>ecological metagenomes</taxon>
    </lineage>
</organism>
<dbReference type="NCBIfam" id="TIGR04296">
    <property type="entry name" value="PEFG-CTERM"/>
    <property type="match status" value="1"/>
</dbReference>
<keyword evidence="1" id="KW-0472">Membrane</keyword>
<dbReference type="InterPro" id="IPR027560">
    <property type="entry name" value="PEFG-CTERM"/>
</dbReference>
<feature type="non-terminal residue" evidence="2">
    <location>
        <position position="1"/>
    </location>
</feature>